<accession>A0A6A4HSM2</accession>
<feature type="non-terminal residue" evidence="1">
    <location>
        <position position="1"/>
    </location>
</feature>
<dbReference type="OrthoDB" id="3267074at2759"/>
<name>A0A6A4HSM2_9AGAR</name>
<evidence type="ECO:0000313" key="1">
    <source>
        <dbReference type="EMBL" id="KAE9401126.1"/>
    </source>
</evidence>
<dbReference type="AlphaFoldDB" id="A0A6A4HSM2"/>
<reference evidence="1" key="1">
    <citation type="journal article" date="2019" name="Environ. Microbiol.">
        <title>Fungal ecological strategies reflected in gene transcription - a case study of two litter decomposers.</title>
        <authorList>
            <person name="Barbi F."/>
            <person name="Kohler A."/>
            <person name="Barry K."/>
            <person name="Baskaran P."/>
            <person name="Daum C."/>
            <person name="Fauchery L."/>
            <person name="Ihrmark K."/>
            <person name="Kuo A."/>
            <person name="LaButti K."/>
            <person name="Lipzen A."/>
            <person name="Morin E."/>
            <person name="Grigoriev I.V."/>
            <person name="Henrissat B."/>
            <person name="Lindahl B."/>
            <person name="Martin F."/>
        </authorList>
    </citation>
    <scope>NUCLEOTIDE SEQUENCE</scope>
    <source>
        <strain evidence="1">JB14</strain>
    </source>
</reference>
<proteinExistence type="predicted"/>
<evidence type="ECO:0000313" key="2">
    <source>
        <dbReference type="Proteomes" id="UP000799118"/>
    </source>
</evidence>
<dbReference type="EMBL" id="ML769449">
    <property type="protein sequence ID" value="KAE9401126.1"/>
    <property type="molecule type" value="Genomic_DNA"/>
</dbReference>
<organism evidence="1 2">
    <name type="scientific">Gymnopus androsaceus JB14</name>
    <dbReference type="NCBI Taxonomy" id="1447944"/>
    <lineage>
        <taxon>Eukaryota</taxon>
        <taxon>Fungi</taxon>
        <taxon>Dikarya</taxon>
        <taxon>Basidiomycota</taxon>
        <taxon>Agaricomycotina</taxon>
        <taxon>Agaricomycetes</taxon>
        <taxon>Agaricomycetidae</taxon>
        <taxon>Agaricales</taxon>
        <taxon>Marasmiineae</taxon>
        <taxon>Omphalotaceae</taxon>
        <taxon>Gymnopus</taxon>
    </lineage>
</organism>
<keyword evidence="2" id="KW-1185">Reference proteome</keyword>
<sequence length="81" mass="9213">CPACRQDPETTFHYLLQCPAQRGARARLRMEIDREKMTLRGLLDEEKSLTPLFEFINMTGCFKHIFGTLPPIAKGDEGEDG</sequence>
<evidence type="ECO:0008006" key="3">
    <source>
        <dbReference type="Google" id="ProtNLM"/>
    </source>
</evidence>
<protein>
    <recommendedName>
        <fullName evidence="3">Reverse transcriptase zinc-binding domain-containing protein</fullName>
    </recommendedName>
</protein>
<gene>
    <name evidence="1" type="ORF">BT96DRAFT_818315</name>
</gene>
<dbReference type="Proteomes" id="UP000799118">
    <property type="component" value="Unassembled WGS sequence"/>
</dbReference>